<feature type="chain" id="PRO_5043571331" evidence="2">
    <location>
        <begin position="22"/>
        <end position="252"/>
    </location>
</feature>
<dbReference type="RefSeq" id="WP_348946188.1">
    <property type="nucleotide sequence ID" value="NZ_CP157355.1"/>
</dbReference>
<evidence type="ECO:0000256" key="1">
    <source>
        <dbReference type="ARBA" id="ARBA00022729"/>
    </source>
</evidence>
<dbReference type="KEGG" id="cmav:ABHF33_06715"/>
<evidence type="ECO:0000313" key="4">
    <source>
        <dbReference type="EMBL" id="XBM01952.1"/>
    </source>
</evidence>
<dbReference type="PANTHER" id="PTHR35936">
    <property type="entry name" value="MEMBRANE-BOUND LYTIC MUREIN TRANSGLYCOSYLASE F"/>
    <property type="match status" value="1"/>
</dbReference>
<dbReference type="InterPro" id="IPR001638">
    <property type="entry name" value="Solute-binding_3/MltF_N"/>
</dbReference>
<sequence length="252" mass="28742">MPNSYTKLSVSIIFALLSAHAAALQITLANGEWPPILGQKLPGHGYGSQIVSRAFAHQGITVNYAFMPWRRALEATKQGQYHGTLLWSSNPERQRDFLLSQPVYRSQTVLFYHRQQARSWRQTDSLRNARVGISNGYNYGARWRSLQEQGFFTVDQANSDAQNLAKLYIQRIDAFPCEAIVCRHLIATTLPARARTELRHDPQPVHSENMHLMLSRKTAQSDWLLQQFNQGLQRMRQSGELARLLGAAQLQR</sequence>
<dbReference type="Pfam" id="PF00497">
    <property type="entry name" value="SBP_bac_3"/>
    <property type="match status" value="1"/>
</dbReference>
<feature type="domain" description="Solute-binding protein family 3/N-terminal" evidence="3">
    <location>
        <begin position="45"/>
        <end position="244"/>
    </location>
</feature>
<protein>
    <submittedName>
        <fullName evidence="4">Transporter substrate-binding domain-containing protein</fullName>
    </submittedName>
</protein>
<evidence type="ECO:0000259" key="3">
    <source>
        <dbReference type="Pfam" id="PF00497"/>
    </source>
</evidence>
<dbReference type="AlphaFoldDB" id="A0AAU7FBM3"/>
<dbReference type="SUPFAM" id="SSF53850">
    <property type="entry name" value="Periplasmic binding protein-like II"/>
    <property type="match status" value="1"/>
</dbReference>
<feature type="signal peptide" evidence="2">
    <location>
        <begin position="1"/>
        <end position="21"/>
    </location>
</feature>
<keyword evidence="1 2" id="KW-0732">Signal</keyword>
<reference evidence="4" key="1">
    <citation type="submission" date="2024-05" db="EMBL/GenBank/DDBJ databases">
        <authorList>
            <person name="Yang L."/>
            <person name="Pan L."/>
        </authorList>
    </citation>
    <scope>NUCLEOTIDE SEQUENCE</scope>
    <source>
        <strain evidence="4">FCG-7</strain>
    </source>
</reference>
<name>A0AAU7FBM3_9NEIS</name>
<gene>
    <name evidence="4" type="ORF">ABHF33_06715</name>
</gene>
<accession>A0AAU7FBM3</accession>
<dbReference type="EMBL" id="CP157355">
    <property type="protein sequence ID" value="XBM01952.1"/>
    <property type="molecule type" value="Genomic_DNA"/>
</dbReference>
<dbReference type="Gene3D" id="3.40.190.10">
    <property type="entry name" value="Periplasmic binding protein-like II"/>
    <property type="match status" value="2"/>
</dbReference>
<evidence type="ECO:0000256" key="2">
    <source>
        <dbReference type="SAM" id="SignalP"/>
    </source>
</evidence>
<organism evidence="4">
    <name type="scientific">Chitinibacter mangrovi</name>
    <dbReference type="NCBI Taxonomy" id="3153927"/>
    <lineage>
        <taxon>Bacteria</taxon>
        <taxon>Pseudomonadati</taxon>
        <taxon>Pseudomonadota</taxon>
        <taxon>Betaproteobacteria</taxon>
        <taxon>Neisseriales</taxon>
        <taxon>Chitinibacteraceae</taxon>
        <taxon>Chitinibacter</taxon>
    </lineage>
</organism>
<dbReference type="PANTHER" id="PTHR35936:SF25">
    <property type="entry name" value="ABC TRANSPORTER SUBSTRATE-BINDING PROTEIN"/>
    <property type="match status" value="1"/>
</dbReference>
<proteinExistence type="predicted"/>